<dbReference type="Gene3D" id="3.40.50.10490">
    <property type="entry name" value="Glucose-6-phosphate isomerase like protein, domain 1"/>
    <property type="match status" value="1"/>
</dbReference>
<evidence type="ECO:0000256" key="1">
    <source>
        <dbReference type="ARBA" id="ARBA00023239"/>
    </source>
</evidence>
<dbReference type="EMBL" id="RCCT01000001">
    <property type="protein sequence ID" value="RLK10263.1"/>
    <property type="molecule type" value="Genomic_DNA"/>
</dbReference>
<keyword evidence="2" id="KW-0119">Carbohydrate metabolism</keyword>
<proteinExistence type="predicted"/>
<dbReference type="GO" id="GO:0016803">
    <property type="term" value="F:ether hydrolase activity"/>
    <property type="evidence" value="ECO:0007669"/>
    <property type="project" value="TreeGrafter"/>
</dbReference>
<dbReference type="GO" id="GO:0009254">
    <property type="term" value="P:peptidoglycan turnover"/>
    <property type="evidence" value="ECO:0007669"/>
    <property type="project" value="TreeGrafter"/>
</dbReference>
<dbReference type="GO" id="GO:0046348">
    <property type="term" value="P:amino sugar catabolic process"/>
    <property type="evidence" value="ECO:0007669"/>
    <property type="project" value="InterPro"/>
</dbReference>
<keyword evidence="1" id="KW-0456">Lyase</keyword>
<dbReference type="SUPFAM" id="SSF53697">
    <property type="entry name" value="SIS domain"/>
    <property type="match status" value="1"/>
</dbReference>
<dbReference type="PANTHER" id="PTHR10088">
    <property type="entry name" value="GLUCOKINASE REGULATORY PROTEIN"/>
    <property type="match status" value="1"/>
</dbReference>
<gene>
    <name evidence="4" type="ORF">CLV75_0232</name>
</gene>
<dbReference type="AlphaFoldDB" id="A0A497ZUV7"/>
<dbReference type="InterPro" id="IPR001347">
    <property type="entry name" value="SIS_dom"/>
</dbReference>
<keyword evidence="5" id="KW-1185">Reference proteome</keyword>
<dbReference type="Gene3D" id="1.10.8.1080">
    <property type="match status" value="1"/>
</dbReference>
<evidence type="ECO:0000313" key="5">
    <source>
        <dbReference type="Proteomes" id="UP000271700"/>
    </source>
</evidence>
<feature type="domain" description="SIS" evidence="3">
    <location>
        <begin position="53"/>
        <end position="214"/>
    </location>
</feature>
<dbReference type="InterPro" id="IPR040190">
    <property type="entry name" value="MURQ/GCKR"/>
</dbReference>
<dbReference type="NCBIfam" id="NF003915">
    <property type="entry name" value="PRK05441.1"/>
    <property type="match status" value="1"/>
</dbReference>
<dbReference type="Pfam" id="PF13580">
    <property type="entry name" value="SIS_2"/>
    <property type="match status" value="1"/>
</dbReference>
<dbReference type="OrthoDB" id="9813395at2"/>
<dbReference type="GO" id="GO:0016835">
    <property type="term" value="F:carbon-oxygen lyase activity"/>
    <property type="evidence" value="ECO:0007669"/>
    <property type="project" value="InterPro"/>
</dbReference>
<accession>A0A497ZUV7</accession>
<dbReference type="PANTHER" id="PTHR10088:SF4">
    <property type="entry name" value="GLUCOKINASE REGULATORY PROTEIN"/>
    <property type="match status" value="1"/>
</dbReference>
<evidence type="ECO:0000256" key="2">
    <source>
        <dbReference type="ARBA" id="ARBA00023277"/>
    </source>
</evidence>
<dbReference type="RefSeq" id="WP_010439359.1">
    <property type="nucleotide sequence ID" value="NZ_AEYW01000006.1"/>
</dbReference>
<name>A0A497ZUV7_9RHOB</name>
<comment type="caution">
    <text evidence="4">The sequence shown here is derived from an EMBL/GenBank/DDBJ whole genome shotgun (WGS) entry which is preliminary data.</text>
</comment>
<dbReference type="GO" id="GO:0097367">
    <property type="term" value="F:carbohydrate derivative binding"/>
    <property type="evidence" value="ECO:0007669"/>
    <property type="project" value="InterPro"/>
</dbReference>
<dbReference type="Proteomes" id="UP000271700">
    <property type="component" value="Unassembled WGS sequence"/>
</dbReference>
<dbReference type="PROSITE" id="PS51464">
    <property type="entry name" value="SIS"/>
    <property type="match status" value="1"/>
</dbReference>
<evidence type="ECO:0000313" key="4">
    <source>
        <dbReference type="EMBL" id="RLK10263.1"/>
    </source>
</evidence>
<dbReference type="InterPro" id="IPR005488">
    <property type="entry name" value="Etherase_MurQ"/>
</dbReference>
<dbReference type="InterPro" id="IPR046348">
    <property type="entry name" value="SIS_dom_sf"/>
</dbReference>
<sequence>MATPVTEQLHKDAIGLDARPLAEVAELLARSQSEAATTPLTSLTPICTGAKAMAQTIRTGGVLHYLAAGSSGLMAASDALELGGTYSIPPSQIRIHMAGGMPTGVEMPGDTEDATSTLARDLVDLSPKDTLITVSASGTTPYTVAAAQIARDKGAPIVGIANNGDTELLRLSDHPILLSTPPELVSGSTRMGAGTAQKIALNMLSTLMAMELGHIQDGMMINLRADNDKLRARAKGIVCQLAGVDPEQAETALMTASGNLKCAALLAAGVPTLGEAQAILHDANDHLRPALERIKQNQETINLGETK</sequence>
<dbReference type="STRING" id="981384.GCA_000192475_02903"/>
<dbReference type="CDD" id="cd05007">
    <property type="entry name" value="SIS_Etherase"/>
    <property type="match status" value="1"/>
</dbReference>
<organism evidence="4 5">
    <name type="scientific">Ruegeria conchae</name>
    <dbReference type="NCBI Taxonomy" id="981384"/>
    <lineage>
        <taxon>Bacteria</taxon>
        <taxon>Pseudomonadati</taxon>
        <taxon>Pseudomonadota</taxon>
        <taxon>Alphaproteobacteria</taxon>
        <taxon>Rhodobacterales</taxon>
        <taxon>Roseobacteraceae</taxon>
        <taxon>Ruegeria</taxon>
    </lineage>
</organism>
<protein>
    <submittedName>
        <fullName evidence="4">N-acetylmuramic acid 6-phosphate etherase</fullName>
    </submittedName>
</protein>
<evidence type="ECO:0000259" key="3">
    <source>
        <dbReference type="PROSITE" id="PS51464"/>
    </source>
</evidence>
<reference evidence="4 5" key="1">
    <citation type="submission" date="2018-10" db="EMBL/GenBank/DDBJ databases">
        <title>Genomic Encyclopedia of Archaeal and Bacterial Type Strains, Phase II (KMG-II): from individual species to whole genera.</title>
        <authorList>
            <person name="Goeker M."/>
        </authorList>
    </citation>
    <scope>NUCLEOTIDE SEQUENCE [LARGE SCALE GENOMIC DNA]</scope>
    <source>
        <strain evidence="4 5">DSM 29317</strain>
    </source>
</reference>